<accession>A0A381TBW5</accession>
<evidence type="ECO:0008006" key="2">
    <source>
        <dbReference type="Google" id="ProtNLM"/>
    </source>
</evidence>
<dbReference type="PANTHER" id="PTHR41368">
    <property type="entry name" value="PROTEIN YGHO"/>
    <property type="match status" value="1"/>
</dbReference>
<dbReference type="PANTHER" id="PTHR41368:SF1">
    <property type="entry name" value="PROTEIN YGHO"/>
    <property type="match status" value="1"/>
</dbReference>
<evidence type="ECO:0000313" key="1">
    <source>
        <dbReference type="EMBL" id="SVA13646.1"/>
    </source>
</evidence>
<dbReference type="InterPro" id="IPR039968">
    <property type="entry name" value="BcerS-like"/>
</dbReference>
<organism evidence="1">
    <name type="scientific">marine metagenome</name>
    <dbReference type="NCBI Taxonomy" id="408172"/>
    <lineage>
        <taxon>unclassified sequences</taxon>
        <taxon>metagenomes</taxon>
        <taxon>ecological metagenomes</taxon>
    </lineage>
</organism>
<dbReference type="Gene3D" id="3.40.630.30">
    <property type="match status" value="1"/>
</dbReference>
<protein>
    <recommendedName>
        <fullName evidence="2">N-acetyltransferase domain-containing protein</fullName>
    </recommendedName>
</protein>
<dbReference type="InterPro" id="IPR016181">
    <property type="entry name" value="Acyl_CoA_acyltransferase"/>
</dbReference>
<reference evidence="1" key="1">
    <citation type="submission" date="2018-05" db="EMBL/GenBank/DDBJ databases">
        <authorList>
            <person name="Lanie J.A."/>
            <person name="Ng W.-L."/>
            <person name="Kazmierczak K.M."/>
            <person name="Andrzejewski T.M."/>
            <person name="Davidsen T.M."/>
            <person name="Wayne K.J."/>
            <person name="Tettelin H."/>
            <person name="Glass J.I."/>
            <person name="Rusch D."/>
            <person name="Podicherti R."/>
            <person name="Tsui H.-C.T."/>
            <person name="Winkler M.E."/>
        </authorList>
    </citation>
    <scope>NUCLEOTIDE SEQUENCE</scope>
</reference>
<sequence length="354" mass="41804">MPWKIYKDHSCWVPPLVSERKQFLNPKINPFFDRAEVKLLLAEDERGVPLGRIALIHDRVYQENYSKNTGIMGMFESVDDKNVSRLLFNHAKEWCKRREFEKLIGPLNLSTNHECGLMVEGFDLPPMLGIPYNPNYYEKHLNEWGFRKLKDLVSFKLDLIGIPEYLQTAACKLENRGRFNLRPLNLARFEEEMKIIWEIYNSAWDKNWGFVPMTFKEFAFAAGQIKPFVNPEFCLIAEVKGEGVGFSLALPDINQVLIELNGNLFPFGWAKFLWKKNKIDSYRVITLGVNKNFRRLGIDAYMYFELMNKFIQKKIKWIEMSWMLEDNLDIIKPMFKIGGTIYKRHRIYERTFSP</sequence>
<name>A0A381TBW5_9ZZZZ</name>
<proteinExistence type="predicted"/>
<dbReference type="AlphaFoldDB" id="A0A381TBW5"/>
<dbReference type="EMBL" id="UINC01004347">
    <property type="protein sequence ID" value="SVA13646.1"/>
    <property type="molecule type" value="Genomic_DNA"/>
</dbReference>
<gene>
    <name evidence="1" type="ORF">METZ01_LOCUS66500</name>
</gene>
<dbReference type="SUPFAM" id="SSF55729">
    <property type="entry name" value="Acyl-CoA N-acyltransferases (Nat)"/>
    <property type="match status" value="1"/>
</dbReference>